<dbReference type="Proteomes" id="UP000053593">
    <property type="component" value="Unassembled WGS sequence"/>
</dbReference>
<dbReference type="EMBL" id="KN834775">
    <property type="protein sequence ID" value="KIK60333.1"/>
    <property type="molecule type" value="Genomic_DNA"/>
</dbReference>
<reference evidence="1 2" key="1">
    <citation type="submission" date="2014-04" db="EMBL/GenBank/DDBJ databases">
        <title>Evolutionary Origins and Diversification of the Mycorrhizal Mutualists.</title>
        <authorList>
            <consortium name="DOE Joint Genome Institute"/>
            <consortium name="Mycorrhizal Genomics Consortium"/>
            <person name="Kohler A."/>
            <person name="Kuo A."/>
            <person name="Nagy L.G."/>
            <person name="Floudas D."/>
            <person name="Copeland A."/>
            <person name="Barry K.W."/>
            <person name="Cichocki N."/>
            <person name="Veneault-Fourrey C."/>
            <person name="LaButti K."/>
            <person name="Lindquist E.A."/>
            <person name="Lipzen A."/>
            <person name="Lundell T."/>
            <person name="Morin E."/>
            <person name="Murat C."/>
            <person name="Riley R."/>
            <person name="Ohm R."/>
            <person name="Sun H."/>
            <person name="Tunlid A."/>
            <person name="Henrissat B."/>
            <person name="Grigoriev I.V."/>
            <person name="Hibbett D.S."/>
            <person name="Martin F."/>
        </authorList>
    </citation>
    <scope>NUCLEOTIDE SEQUENCE [LARGE SCALE GENOMIC DNA]</scope>
    <source>
        <strain evidence="1 2">FD-317 M1</strain>
    </source>
</reference>
<protein>
    <submittedName>
        <fullName evidence="1">Uncharacterized protein</fullName>
    </submittedName>
</protein>
<dbReference type="AlphaFoldDB" id="A0A0D0CW66"/>
<proteinExistence type="predicted"/>
<name>A0A0D0CW66_9AGAR</name>
<sequence>MSFSLPDVSRAYGHVDVTATPHLKVHAAFWSTLDLTESVRGLIRNQTLNLNYNDWQSYGWPDPAVGINKTLSILYQYGDFPLQISVTNANTGAFSIRPDDPPRDQYILNYRHGHRNIISVIWGTMAGGKTLPESVTKFIAENGSFPATNTFFTFDGEPNVVKTAQVFYQHKDDGPIKCTVGWENTTVTLL</sequence>
<accession>A0A0D0CW66</accession>
<organism evidence="1 2">
    <name type="scientific">Collybiopsis luxurians FD-317 M1</name>
    <dbReference type="NCBI Taxonomy" id="944289"/>
    <lineage>
        <taxon>Eukaryota</taxon>
        <taxon>Fungi</taxon>
        <taxon>Dikarya</taxon>
        <taxon>Basidiomycota</taxon>
        <taxon>Agaricomycotina</taxon>
        <taxon>Agaricomycetes</taxon>
        <taxon>Agaricomycetidae</taxon>
        <taxon>Agaricales</taxon>
        <taxon>Marasmiineae</taxon>
        <taxon>Omphalotaceae</taxon>
        <taxon>Collybiopsis</taxon>
        <taxon>Collybiopsis luxurians</taxon>
    </lineage>
</organism>
<keyword evidence="2" id="KW-1185">Reference proteome</keyword>
<evidence type="ECO:0000313" key="1">
    <source>
        <dbReference type="EMBL" id="KIK60333.1"/>
    </source>
</evidence>
<dbReference type="HOGENOM" id="CLU_1428147_0_0_1"/>
<evidence type="ECO:0000313" key="2">
    <source>
        <dbReference type="Proteomes" id="UP000053593"/>
    </source>
</evidence>
<gene>
    <name evidence="1" type="ORF">GYMLUDRAFT_73802</name>
</gene>
<dbReference type="OrthoDB" id="2444812at2759"/>